<dbReference type="AlphaFoldDB" id="A0A8J8SFG4"/>
<evidence type="ECO:0000313" key="2">
    <source>
        <dbReference type="EMBL" id="QUI21314.1"/>
    </source>
</evidence>
<dbReference type="Pfam" id="PF00903">
    <property type="entry name" value="Glyoxalase"/>
    <property type="match status" value="1"/>
</dbReference>
<organism evidence="2 3">
    <name type="scientific">Vallitalea pronyensis</name>
    <dbReference type="NCBI Taxonomy" id="1348613"/>
    <lineage>
        <taxon>Bacteria</taxon>
        <taxon>Bacillati</taxon>
        <taxon>Bacillota</taxon>
        <taxon>Clostridia</taxon>
        <taxon>Lachnospirales</taxon>
        <taxon>Vallitaleaceae</taxon>
        <taxon>Vallitalea</taxon>
    </lineage>
</organism>
<dbReference type="KEGG" id="vpy:HZI73_03000"/>
<evidence type="ECO:0000313" key="3">
    <source>
        <dbReference type="Proteomes" id="UP000683246"/>
    </source>
</evidence>
<dbReference type="Proteomes" id="UP000683246">
    <property type="component" value="Chromosome"/>
</dbReference>
<reference evidence="2" key="1">
    <citation type="submission" date="2020-07" db="EMBL/GenBank/DDBJ databases">
        <title>Vallitalea pronyensis genome.</title>
        <authorList>
            <person name="Postec A."/>
        </authorList>
    </citation>
    <scope>NUCLEOTIDE SEQUENCE</scope>
    <source>
        <strain evidence="2">FatNI3</strain>
    </source>
</reference>
<dbReference type="InterPro" id="IPR051332">
    <property type="entry name" value="Fosfomycin_Res_Enzymes"/>
</dbReference>
<dbReference type="PANTHER" id="PTHR36113:SF3">
    <property type="entry name" value="SLL5075 PROTEIN"/>
    <property type="match status" value="1"/>
</dbReference>
<gene>
    <name evidence="2" type="ORF">HZI73_03000</name>
</gene>
<accession>A0A8J8SFG4</accession>
<dbReference type="EMBL" id="CP058649">
    <property type="protein sequence ID" value="QUI21314.1"/>
    <property type="molecule type" value="Genomic_DNA"/>
</dbReference>
<dbReference type="PROSITE" id="PS51819">
    <property type="entry name" value="VOC"/>
    <property type="match status" value="1"/>
</dbReference>
<dbReference type="InterPro" id="IPR029068">
    <property type="entry name" value="Glyas_Bleomycin-R_OHBP_Dase"/>
</dbReference>
<proteinExistence type="predicted"/>
<sequence length="125" mass="14274">MIIKFVTIYVKNMEMSLQFYKKLGFTEVRRIDHMEGMLMVFLKDSEEGLIELIENKHNPVSDKPIKDSVVSIGLSVKDIHQTIKTLKDNDIELHKGPIEVPSGEIIAFIKDPNGVEIEFIQGFKA</sequence>
<name>A0A8J8SFG4_9FIRM</name>
<dbReference type="PANTHER" id="PTHR36113">
    <property type="entry name" value="LYASE, PUTATIVE-RELATED-RELATED"/>
    <property type="match status" value="1"/>
</dbReference>
<dbReference type="Gene3D" id="3.10.180.10">
    <property type="entry name" value="2,3-Dihydroxybiphenyl 1,2-Dioxygenase, domain 1"/>
    <property type="match status" value="1"/>
</dbReference>
<dbReference type="InterPro" id="IPR037523">
    <property type="entry name" value="VOC_core"/>
</dbReference>
<keyword evidence="3" id="KW-1185">Reference proteome</keyword>
<dbReference type="SUPFAM" id="SSF54593">
    <property type="entry name" value="Glyoxalase/Bleomycin resistance protein/Dihydroxybiphenyl dioxygenase"/>
    <property type="match status" value="1"/>
</dbReference>
<protein>
    <submittedName>
        <fullName evidence="2">VOC family protein</fullName>
    </submittedName>
</protein>
<dbReference type="RefSeq" id="WP_212696780.1">
    <property type="nucleotide sequence ID" value="NZ_CP058649.1"/>
</dbReference>
<dbReference type="InterPro" id="IPR004360">
    <property type="entry name" value="Glyas_Fos-R_dOase_dom"/>
</dbReference>
<feature type="domain" description="VOC" evidence="1">
    <location>
        <begin position="2"/>
        <end position="122"/>
    </location>
</feature>
<evidence type="ECO:0000259" key="1">
    <source>
        <dbReference type="PROSITE" id="PS51819"/>
    </source>
</evidence>